<proteinExistence type="predicted"/>
<evidence type="ECO:0000256" key="1">
    <source>
        <dbReference type="SAM" id="SignalP"/>
    </source>
</evidence>
<dbReference type="InterPro" id="IPR000801">
    <property type="entry name" value="Esterase-like"/>
</dbReference>
<evidence type="ECO:0000313" key="3">
    <source>
        <dbReference type="Proteomes" id="UP000216101"/>
    </source>
</evidence>
<gene>
    <name evidence="2" type="ORF">CBP51_05315</name>
</gene>
<protein>
    <recommendedName>
        <fullName evidence="4">Enterochelin esterase</fullName>
    </recommendedName>
</protein>
<sequence length="291" mass="32792">MYKQYVLAVLLLCGLVPLAIAQQTPKQFVLHNTEIISIHSKNTGRDHELVLVYPSSYKTHPDKKYPVLYYLDAYWDTPLVVSTYGNLIYDNQVPEFIMVGLSYPDSADYSKERRLDYTFTAMDEKSGKANVFLEFIKTEVAPLIERQYRGEKTDRVIAGNSLGGLFTITAAYQAPDFFSGFIALSPAVEWDSQALVALDNNYAKQHKTLNGRMFVSYGTSEYPAFRDPIIHFQKQLAARKYQGLALLNYAMDGLDHTGVKGDGYARGLIWVWKTKKPAGPSGLERDMAGVK</sequence>
<name>A0A266Q972_9GAMM</name>
<accession>A0A266Q972</accession>
<dbReference type="RefSeq" id="WP_094984112.1">
    <property type="nucleotide sequence ID" value="NZ_NHNI01000001.1"/>
</dbReference>
<dbReference type="InterPro" id="IPR050583">
    <property type="entry name" value="Mycobacterial_A85_antigen"/>
</dbReference>
<evidence type="ECO:0008006" key="4">
    <source>
        <dbReference type="Google" id="ProtNLM"/>
    </source>
</evidence>
<dbReference type="Pfam" id="PF00756">
    <property type="entry name" value="Esterase"/>
    <property type="match status" value="1"/>
</dbReference>
<keyword evidence="3" id="KW-1185">Reference proteome</keyword>
<reference evidence="3" key="1">
    <citation type="submission" date="2017-05" db="EMBL/GenBank/DDBJ databases">
        <authorList>
            <person name="Barney B.M."/>
        </authorList>
    </citation>
    <scope>NUCLEOTIDE SEQUENCE [LARGE SCALE GENOMIC DNA]</scope>
    <source>
        <strain evidence="3">PSBB022</strain>
    </source>
</reference>
<evidence type="ECO:0000313" key="2">
    <source>
        <dbReference type="EMBL" id="OZY86447.1"/>
    </source>
</evidence>
<feature type="chain" id="PRO_5012672926" description="Enterochelin esterase" evidence="1">
    <location>
        <begin position="22"/>
        <end position="291"/>
    </location>
</feature>
<comment type="caution">
    <text evidence="2">The sequence shown here is derived from an EMBL/GenBank/DDBJ whole genome shotgun (WGS) entry which is preliminary data.</text>
</comment>
<dbReference type="InterPro" id="IPR029058">
    <property type="entry name" value="AB_hydrolase_fold"/>
</dbReference>
<dbReference type="Proteomes" id="UP000216101">
    <property type="component" value="Unassembled WGS sequence"/>
</dbReference>
<dbReference type="EMBL" id="NHNI01000001">
    <property type="protein sequence ID" value="OZY86447.1"/>
    <property type="molecule type" value="Genomic_DNA"/>
</dbReference>
<keyword evidence="1" id="KW-0732">Signal</keyword>
<dbReference type="AlphaFoldDB" id="A0A266Q972"/>
<feature type="signal peptide" evidence="1">
    <location>
        <begin position="1"/>
        <end position="21"/>
    </location>
</feature>
<dbReference type="PANTHER" id="PTHR48098">
    <property type="entry name" value="ENTEROCHELIN ESTERASE-RELATED"/>
    <property type="match status" value="1"/>
</dbReference>
<dbReference type="SUPFAM" id="SSF53474">
    <property type="entry name" value="alpha/beta-Hydrolases"/>
    <property type="match status" value="1"/>
</dbReference>
<dbReference type="PANTHER" id="PTHR48098:SF6">
    <property type="entry name" value="FERRI-BACILLIBACTIN ESTERASE BESA"/>
    <property type="match status" value="1"/>
</dbReference>
<dbReference type="Gene3D" id="3.40.50.1820">
    <property type="entry name" value="alpha/beta hydrolase"/>
    <property type="match status" value="1"/>
</dbReference>
<organism evidence="2 3">
    <name type="scientific">Cellvibrio mixtus</name>
    <dbReference type="NCBI Taxonomy" id="39650"/>
    <lineage>
        <taxon>Bacteria</taxon>
        <taxon>Pseudomonadati</taxon>
        <taxon>Pseudomonadota</taxon>
        <taxon>Gammaproteobacteria</taxon>
        <taxon>Cellvibrionales</taxon>
        <taxon>Cellvibrionaceae</taxon>
        <taxon>Cellvibrio</taxon>
    </lineage>
</organism>